<proteinExistence type="inferred from homology"/>
<keyword evidence="3 7" id="KW-1133">Transmembrane helix</keyword>
<feature type="domain" description="Rhodopsin" evidence="8">
    <location>
        <begin position="21"/>
        <end position="213"/>
    </location>
</feature>
<dbReference type="InterPro" id="IPR049326">
    <property type="entry name" value="Rhodopsin_dom_fungi"/>
</dbReference>
<feature type="transmembrane region" description="Helical" evidence="7">
    <location>
        <begin position="162"/>
        <end position="186"/>
    </location>
</feature>
<evidence type="ECO:0000256" key="6">
    <source>
        <dbReference type="SAM" id="MobiDB-lite"/>
    </source>
</evidence>
<feature type="region of interest" description="Disordered" evidence="6">
    <location>
        <begin position="372"/>
        <end position="399"/>
    </location>
</feature>
<organism evidence="9 10">
    <name type="scientific">Moelleriella libera RCEF 2490</name>
    <dbReference type="NCBI Taxonomy" id="1081109"/>
    <lineage>
        <taxon>Eukaryota</taxon>
        <taxon>Fungi</taxon>
        <taxon>Dikarya</taxon>
        <taxon>Ascomycota</taxon>
        <taxon>Pezizomycotina</taxon>
        <taxon>Sordariomycetes</taxon>
        <taxon>Hypocreomycetidae</taxon>
        <taxon>Hypocreales</taxon>
        <taxon>Clavicipitaceae</taxon>
        <taxon>Moelleriella</taxon>
    </lineage>
</organism>
<feature type="transmembrane region" description="Helical" evidence="7">
    <location>
        <begin position="119"/>
        <end position="139"/>
    </location>
</feature>
<gene>
    <name evidence="9" type="ORF">AAL_02082</name>
</gene>
<dbReference type="EMBL" id="AZGY01000003">
    <property type="protein sequence ID" value="KZZ99510.1"/>
    <property type="molecule type" value="Genomic_DNA"/>
</dbReference>
<dbReference type="Pfam" id="PF20684">
    <property type="entry name" value="Fung_rhodopsin"/>
    <property type="match status" value="1"/>
</dbReference>
<accession>A0A166PWK2</accession>
<dbReference type="InterPro" id="IPR052337">
    <property type="entry name" value="SAT4-like"/>
</dbReference>
<reference evidence="9 10" key="1">
    <citation type="journal article" date="2016" name="Genome Biol. Evol.">
        <title>Divergent and convergent evolution of fungal pathogenicity.</title>
        <authorList>
            <person name="Shang Y."/>
            <person name="Xiao G."/>
            <person name="Zheng P."/>
            <person name="Cen K."/>
            <person name="Zhan S."/>
            <person name="Wang C."/>
        </authorList>
    </citation>
    <scope>NUCLEOTIDE SEQUENCE [LARGE SCALE GENOMIC DNA]</scope>
    <source>
        <strain evidence="9 10">RCEF 2490</strain>
    </source>
</reference>
<feature type="compositionally biased region" description="Polar residues" evidence="6">
    <location>
        <begin position="373"/>
        <end position="399"/>
    </location>
</feature>
<keyword evidence="2 7" id="KW-0812">Transmembrane</keyword>
<evidence type="ECO:0000256" key="7">
    <source>
        <dbReference type="SAM" id="Phobius"/>
    </source>
</evidence>
<keyword evidence="4 7" id="KW-0472">Membrane</keyword>
<dbReference type="OrthoDB" id="4909691at2759"/>
<dbReference type="PANTHER" id="PTHR33048:SF47">
    <property type="entry name" value="INTEGRAL MEMBRANE PROTEIN-RELATED"/>
    <property type="match status" value="1"/>
</dbReference>
<evidence type="ECO:0000256" key="1">
    <source>
        <dbReference type="ARBA" id="ARBA00004141"/>
    </source>
</evidence>
<evidence type="ECO:0000313" key="10">
    <source>
        <dbReference type="Proteomes" id="UP000078544"/>
    </source>
</evidence>
<feature type="transmembrane region" description="Helical" evidence="7">
    <location>
        <begin position="6"/>
        <end position="25"/>
    </location>
</feature>
<sequence length="399" mass="44281">MSLIKSAVTACAVITALCIAVRLYAQLRIFKEFHLEDHFMILSGLGFGGFCAVLIIIGNAGLGDHSWHFSLDALSQIHLYFNLLQMTYVSTMFVAKVAVLLSLKRIFEVTQEAFVPRSFFILIYLNSMLHVGVLFATIFECVPRAKITNPSLPGKCVSTDGMILASSTCNVLSDLSILALPLYVIWKLSSPLKKKARAFAFFATGLLYVVTPLHPHYLLRMRRKSHQILLQHPARTYEGRHMGRRICGVVGASLPLNPTQPKSPFSSQFDRHTDHVSGALSLFELTSVVAATCFLTFPRFFRHLRDTFQTHVKRISSPRALEENRPVQVNDQICTDGPANRGAVARHVLGDNVRDDIAMELRNIDSIAEVETKASTPDWKTSAGSPIRGVSSQTAPKKV</sequence>
<comment type="subcellular location">
    <subcellularLocation>
        <location evidence="1">Membrane</location>
        <topology evidence="1">Multi-pass membrane protein</topology>
    </subcellularLocation>
</comment>
<dbReference type="STRING" id="1081109.A0A166PWK2"/>
<evidence type="ECO:0000313" key="9">
    <source>
        <dbReference type="EMBL" id="KZZ99510.1"/>
    </source>
</evidence>
<evidence type="ECO:0000256" key="5">
    <source>
        <dbReference type="ARBA" id="ARBA00038359"/>
    </source>
</evidence>
<protein>
    <recommendedName>
        <fullName evidence="8">Rhodopsin domain-containing protein</fullName>
    </recommendedName>
</protein>
<evidence type="ECO:0000256" key="2">
    <source>
        <dbReference type="ARBA" id="ARBA00022692"/>
    </source>
</evidence>
<comment type="similarity">
    <text evidence="5">Belongs to the SAT4 family.</text>
</comment>
<evidence type="ECO:0000256" key="4">
    <source>
        <dbReference type="ARBA" id="ARBA00023136"/>
    </source>
</evidence>
<name>A0A166PWK2_9HYPO</name>
<dbReference type="AlphaFoldDB" id="A0A166PWK2"/>
<dbReference type="GO" id="GO:0016020">
    <property type="term" value="C:membrane"/>
    <property type="evidence" value="ECO:0007669"/>
    <property type="project" value="UniProtKB-SubCell"/>
</dbReference>
<feature type="transmembrane region" description="Helical" evidence="7">
    <location>
        <begin position="77"/>
        <end position="99"/>
    </location>
</feature>
<evidence type="ECO:0000256" key="3">
    <source>
        <dbReference type="ARBA" id="ARBA00022989"/>
    </source>
</evidence>
<keyword evidence="10" id="KW-1185">Reference proteome</keyword>
<evidence type="ECO:0000259" key="8">
    <source>
        <dbReference type="Pfam" id="PF20684"/>
    </source>
</evidence>
<dbReference type="Proteomes" id="UP000078544">
    <property type="component" value="Unassembled WGS sequence"/>
</dbReference>
<dbReference type="PANTHER" id="PTHR33048">
    <property type="entry name" value="PTH11-LIKE INTEGRAL MEMBRANE PROTEIN (AFU_ORTHOLOGUE AFUA_5G11245)"/>
    <property type="match status" value="1"/>
</dbReference>
<feature type="transmembrane region" description="Helical" evidence="7">
    <location>
        <begin position="276"/>
        <end position="297"/>
    </location>
</feature>
<feature type="transmembrane region" description="Helical" evidence="7">
    <location>
        <begin position="198"/>
        <end position="217"/>
    </location>
</feature>
<comment type="caution">
    <text evidence="9">The sequence shown here is derived from an EMBL/GenBank/DDBJ whole genome shotgun (WGS) entry which is preliminary data.</text>
</comment>
<feature type="transmembrane region" description="Helical" evidence="7">
    <location>
        <begin position="37"/>
        <end position="57"/>
    </location>
</feature>